<evidence type="ECO:0000256" key="1">
    <source>
        <dbReference type="ARBA" id="ARBA00004651"/>
    </source>
</evidence>
<feature type="transmembrane region" description="Helical" evidence="11">
    <location>
        <begin position="108"/>
        <end position="127"/>
    </location>
</feature>
<feature type="binding site" evidence="11">
    <location>
        <position position="77"/>
    </location>
    <ligand>
        <name>Na(+)</name>
        <dbReference type="ChEBI" id="CHEBI:29101"/>
        <note>structural</note>
    </ligand>
</feature>
<keyword evidence="4 11" id="KW-0812">Transmembrane</keyword>
<dbReference type="AlphaFoldDB" id="A0A652ZT08"/>
<evidence type="ECO:0000256" key="4">
    <source>
        <dbReference type="ARBA" id="ARBA00022692"/>
    </source>
</evidence>
<evidence type="ECO:0000256" key="10">
    <source>
        <dbReference type="ARBA" id="ARBA00035585"/>
    </source>
</evidence>
<dbReference type="PANTHER" id="PTHR28259">
    <property type="entry name" value="FLUORIDE EXPORT PROTEIN 1-RELATED"/>
    <property type="match status" value="1"/>
</dbReference>
<dbReference type="NCBIfam" id="TIGR00494">
    <property type="entry name" value="crcB"/>
    <property type="match status" value="1"/>
</dbReference>
<evidence type="ECO:0000256" key="5">
    <source>
        <dbReference type="ARBA" id="ARBA00022989"/>
    </source>
</evidence>
<evidence type="ECO:0000256" key="8">
    <source>
        <dbReference type="ARBA" id="ARBA00023303"/>
    </source>
</evidence>
<proteinExistence type="inferred from homology"/>
<evidence type="ECO:0000256" key="2">
    <source>
        <dbReference type="ARBA" id="ARBA00022475"/>
    </source>
</evidence>
<dbReference type="Pfam" id="PF02537">
    <property type="entry name" value="CRCB"/>
    <property type="match status" value="1"/>
</dbReference>
<feature type="transmembrane region" description="Helical" evidence="11">
    <location>
        <begin position="38"/>
        <end position="59"/>
    </location>
</feature>
<evidence type="ECO:0000256" key="11">
    <source>
        <dbReference type="HAMAP-Rule" id="MF_00454"/>
    </source>
</evidence>
<keyword evidence="11" id="KW-0915">Sodium</keyword>
<reference evidence="12" key="1">
    <citation type="submission" date="2018-07" db="EMBL/GenBank/DDBJ databases">
        <authorList>
            <consortium name="Genoscope - CEA"/>
            <person name="William W."/>
        </authorList>
    </citation>
    <scope>NUCLEOTIDE SEQUENCE</scope>
    <source>
        <strain evidence="12">IK1</strain>
    </source>
</reference>
<sequence>MATTLLIFAGGGLGALARFALSRAINGLLPAQLPWGTLFVNVIGSFLMGLVLVLADAALLNPSWRVFAAVGFIGAFTTFSTYAFETVALLQRRAYGPAFWNFFSNNTASWAAIGLGMAFASFLLSVARGQRP</sequence>
<keyword evidence="5 11" id="KW-1133">Transmembrane helix</keyword>
<dbReference type="GO" id="GO:0062054">
    <property type="term" value="F:fluoride channel activity"/>
    <property type="evidence" value="ECO:0007669"/>
    <property type="project" value="UniProtKB-UniRule"/>
</dbReference>
<dbReference type="EMBL" id="UPXP01000008">
    <property type="protein sequence ID" value="VBB38886.1"/>
    <property type="molecule type" value="Genomic_DNA"/>
</dbReference>
<comment type="similarity">
    <text evidence="9 11">Belongs to the fluoride channel Fluc/FEX (TC 1.A.43) family.</text>
</comment>
<organism evidence="12">
    <name type="scientific">uncultured Spirochaetota bacterium</name>
    <dbReference type="NCBI Taxonomy" id="460511"/>
    <lineage>
        <taxon>Bacteria</taxon>
        <taxon>Pseudomonadati</taxon>
        <taxon>Spirochaetota</taxon>
        <taxon>environmental samples</taxon>
    </lineage>
</organism>
<evidence type="ECO:0000256" key="7">
    <source>
        <dbReference type="ARBA" id="ARBA00023136"/>
    </source>
</evidence>
<dbReference type="InterPro" id="IPR003691">
    <property type="entry name" value="FluC"/>
</dbReference>
<accession>A0A652ZT08</accession>
<evidence type="ECO:0000313" key="12">
    <source>
        <dbReference type="EMBL" id="VBB38886.1"/>
    </source>
</evidence>
<dbReference type="HAMAP" id="MF_00454">
    <property type="entry name" value="FluC"/>
    <property type="match status" value="1"/>
</dbReference>
<keyword evidence="11" id="KW-0813">Transport</keyword>
<keyword evidence="8 11" id="KW-0407">Ion channel</keyword>
<keyword evidence="7 11" id="KW-0472">Membrane</keyword>
<gene>
    <name evidence="11 12" type="primary">crcB</name>
    <name evidence="11" type="synonym">fluC</name>
    <name evidence="12" type="ORF">TRIP_E160110</name>
</gene>
<keyword evidence="6 11" id="KW-0406">Ion transport</keyword>
<dbReference type="GO" id="GO:0046872">
    <property type="term" value="F:metal ion binding"/>
    <property type="evidence" value="ECO:0007669"/>
    <property type="project" value="UniProtKB-KW"/>
</dbReference>
<keyword evidence="2 11" id="KW-1003">Cell membrane</keyword>
<comment type="activity regulation">
    <text evidence="11">Na(+) is not transported, but it plays an essential structural role and its presence is essential for fluoride channel function.</text>
</comment>
<evidence type="ECO:0000256" key="3">
    <source>
        <dbReference type="ARBA" id="ARBA00022519"/>
    </source>
</evidence>
<protein>
    <recommendedName>
        <fullName evidence="11">Fluoride-specific ion channel FluC</fullName>
    </recommendedName>
</protein>
<comment type="subcellular location">
    <subcellularLocation>
        <location evidence="1 11">Cell membrane</location>
        <topology evidence="1 11">Multi-pass membrane protein</topology>
    </subcellularLocation>
</comment>
<feature type="binding site" evidence="11">
    <location>
        <position position="74"/>
    </location>
    <ligand>
        <name>Na(+)</name>
        <dbReference type="ChEBI" id="CHEBI:29101"/>
        <note>structural</note>
    </ligand>
</feature>
<dbReference type="GO" id="GO:0005886">
    <property type="term" value="C:plasma membrane"/>
    <property type="evidence" value="ECO:0007669"/>
    <property type="project" value="UniProtKB-SubCell"/>
</dbReference>
<comment type="function">
    <text evidence="11">Fluoride-specific ion channel. Important for reducing fluoride concentration in the cell, thus reducing its toxicity.</text>
</comment>
<name>A0A652ZT08_9SPIR</name>
<evidence type="ECO:0000256" key="9">
    <source>
        <dbReference type="ARBA" id="ARBA00035120"/>
    </source>
</evidence>
<dbReference type="GO" id="GO:0140114">
    <property type="term" value="P:cellular detoxification of fluoride"/>
    <property type="evidence" value="ECO:0007669"/>
    <property type="project" value="UniProtKB-UniRule"/>
</dbReference>
<feature type="transmembrane region" description="Helical" evidence="11">
    <location>
        <begin position="66"/>
        <end position="88"/>
    </location>
</feature>
<keyword evidence="11" id="KW-0479">Metal-binding</keyword>
<evidence type="ECO:0000256" key="6">
    <source>
        <dbReference type="ARBA" id="ARBA00023065"/>
    </source>
</evidence>
<keyword evidence="3" id="KW-0997">Cell inner membrane</keyword>
<comment type="catalytic activity">
    <reaction evidence="10">
        <text>fluoride(in) = fluoride(out)</text>
        <dbReference type="Rhea" id="RHEA:76159"/>
        <dbReference type="ChEBI" id="CHEBI:17051"/>
    </reaction>
    <physiologicalReaction direction="left-to-right" evidence="10">
        <dbReference type="Rhea" id="RHEA:76160"/>
    </physiologicalReaction>
</comment>
<dbReference type="PANTHER" id="PTHR28259:SF1">
    <property type="entry name" value="FLUORIDE EXPORT PROTEIN 1-RELATED"/>
    <property type="match status" value="1"/>
</dbReference>